<organism evidence="2 3">
    <name type="scientific">Clostridium uliginosum</name>
    <dbReference type="NCBI Taxonomy" id="119641"/>
    <lineage>
        <taxon>Bacteria</taxon>
        <taxon>Bacillati</taxon>
        <taxon>Bacillota</taxon>
        <taxon>Clostridia</taxon>
        <taxon>Eubacteriales</taxon>
        <taxon>Clostridiaceae</taxon>
        <taxon>Clostridium</taxon>
    </lineage>
</organism>
<keyword evidence="2" id="KW-0808">Transferase</keyword>
<dbReference type="NCBIfam" id="NF047752">
    <property type="entry name" value="MntA_antitoxin"/>
    <property type="match status" value="1"/>
</dbReference>
<dbReference type="RefSeq" id="WP_090093362.1">
    <property type="nucleotide sequence ID" value="NZ_FOMG01000027.1"/>
</dbReference>
<gene>
    <name evidence="2" type="ORF">SAMN05421842_12711</name>
</gene>
<dbReference type="AlphaFoldDB" id="A0A1I1R083"/>
<sequence length="145" mass="17269">MNLTKNSNLYGKDEIINILKSVQSIELFKKQNINAIILFGSIVTDNFQEYSDVDIAILSKEKNNLNKIMDLEETLRNMLNREIDIIDLNNEDLDLRFKVSVYDTGMLIYNDELDLYTKDYNKTDIIYINNEEFRFFRERDVIYDE</sequence>
<evidence type="ECO:0000313" key="2">
    <source>
        <dbReference type="EMBL" id="SFD24953.1"/>
    </source>
</evidence>
<dbReference type="OrthoDB" id="1927953at2"/>
<protein>
    <submittedName>
        <fullName evidence="2">Nucleotidyltransferase domain-containing protein</fullName>
    </submittedName>
</protein>
<dbReference type="PANTHER" id="PTHR43852:SF3">
    <property type="entry name" value="NUCLEOTIDYLTRANSFERASE"/>
    <property type="match status" value="1"/>
</dbReference>
<dbReference type="PANTHER" id="PTHR43852">
    <property type="entry name" value="NUCLEOTIDYLTRANSFERASE"/>
    <property type="match status" value="1"/>
</dbReference>
<keyword evidence="3" id="KW-1185">Reference proteome</keyword>
<dbReference type="CDD" id="cd05403">
    <property type="entry name" value="NT_KNTase_like"/>
    <property type="match status" value="1"/>
</dbReference>
<reference evidence="2 3" key="1">
    <citation type="submission" date="2016-10" db="EMBL/GenBank/DDBJ databases">
        <authorList>
            <person name="de Groot N.N."/>
        </authorList>
    </citation>
    <scope>NUCLEOTIDE SEQUENCE [LARGE SCALE GENOMIC DNA]</scope>
    <source>
        <strain evidence="2 3">DSM 12992</strain>
    </source>
</reference>
<proteinExistence type="predicted"/>
<feature type="domain" description="Polymerase beta nucleotidyltransferase" evidence="1">
    <location>
        <begin position="25"/>
        <end position="111"/>
    </location>
</feature>
<dbReference type="InterPro" id="IPR043519">
    <property type="entry name" value="NT_sf"/>
</dbReference>
<evidence type="ECO:0000313" key="3">
    <source>
        <dbReference type="Proteomes" id="UP000199263"/>
    </source>
</evidence>
<dbReference type="STRING" id="119641.SAMN05421842_12711"/>
<name>A0A1I1R083_9CLOT</name>
<dbReference type="SUPFAM" id="SSF81301">
    <property type="entry name" value="Nucleotidyltransferase"/>
    <property type="match status" value="1"/>
</dbReference>
<dbReference type="InterPro" id="IPR041633">
    <property type="entry name" value="Polbeta"/>
</dbReference>
<dbReference type="GO" id="GO:0016740">
    <property type="term" value="F:transferase activity"/>
    <property type="evidence" value="ECO:0007669"/>
    <property type="project" value="UniProtKB-KW"/>
</dbReference>
<dbReference type="Proteomes" id="UP000199263">
    <property type="component" value="Unassembled WGS sequence"/>
</dbReference>
<dbReference type="EMBL" id="FOMG01000027">
    <property type="protein sequence ID" value="SFD24953.1"/>
    <property type="molecule type" value="Genomic_DNA"/>
</dbReference>
<accession>A0A1I1R083</accession>
<dbReference type="Pfam" id="PF18765">
    <property type="entry name" value="Polbeta"/>
    <property type="match status" value="1"/>
</dbReference>
<evidence type="ECO:0000259" key="1">
    <source>
        <dbReference type="Pfam" id="PF18765"/>
    </source>
</evidence>
<dbReference type="Gene3D" id="3.30.460.10">
    <property type="entry name" value="Beta Polymerase, domain 2"/>
    <property type="match status" value="1"/>
</dbReference>
<dbReference type="InterPro" id="IPR052930">
    <property type="entry name" value="TA_antitoxin_MntA"/>
</dbReference>